<dbReference type="SUPFAM" id="SSF49870">
    <property type="entry name" value="Osmotin, thaumatin-like protein"/>
    <property type="match status" value="1"/>
</dbReference>
<feature type="disulfide bond" evidence="3">
    <location>
        <begin position="96"/>
        <end position="102"/>
    </location>
</feature>
<protein>
    <recommendedName>
        <fullName evidence="7">Pathogenesis-related protein 5-like</fullName>
    </recommendedName>
</protein>
<feature type="disulfide bond" evidence="3">
    <location>
        <begin position="81"/>
        <end position="91"/>
    </location>
</feature>
<keyword evidence="2 3" id="KW-1015">Disulfide bond</keyword>
<feature type="disulfide bond" evidence="3">
    <location>
        <begin position="151"/>
        <end position="211"/>
    </location>
</feature>
<evidence type="ECO:0000256" key="1">
    <source>
        <dbReference type="ARBA" id="ARBA00010607"/>
    </source>
</evidence>
<dbReference type="InterPro" id="IPR001938">
    <property type="entry name" value="Thaumatin"/>
</dbReference>
<evidence type="ECO:0000256" key="2">
    <source>
        <dbReference type="ARBA" id="ARBA00023157"/>
    </source>
</evidence>
<dbReference type="FunFam" id="2.60.110.10:FF:000002">
    <property type="entry name" value="Thaumatin-like protein 1a"/>
    <property type="match status" value="1"/>
</dbReference>
<feature type="disulfide bond" evidence="3">
    <location>
        <begin position="159"/>
        <end position="174"/>
    </location>
</feature>
<dbReference type="PIRSF" id="PIRSF002703">
    <property type="entry name" value="Thaumatin"/>
    <property type="match status" value="1"/>
</dbReference>
<proteinExistence type="inferred from homology"/>
<evidence type="ECO:0000256" key="4">
    <source>
        <dbReference type="SAM" id="SignalP"/>
    </source>
</evidence>
<feature type="signal peptide" evidence="4">
    <location>
        <begin position="1"/>
        <end position="25"/>
    </location>
</feature>
<feature type="disulfide bond" evidence="3">
    <location>
        <begin position="188"/>
        <end position="198"/>
    </location>
</feature>
<keyword evidence="6" id="KW-1185">Reference proteome</keyword>
<organism evidence="5 6">
    <name type="scientific">Ilex paraguariensis</name>
    <name type="common">yerba mate</name>
    <dbReference type="NCBI Taxonomy" id="185542"/>
    <lineage>
        <taxon>Eukaryota</taxon>
        <taxon>Viridiplantae</taxon>
        <taxon>Streptophyta</taxon>
        <taxon>Embryophyta</taxon>
        <taxon>Tracheophyta</taxon>
        <taxon>Spermatophyta</taxon>
        <taxon>Magnoliopsida</taxon>
        <taxon>eudicotyledons</taxon>
        <taxon>Gunneridae</taxon>
        <taxon>Pentapetalae</taxon>
        <taxon>asterids</taxon>
        <taxon>campanulids</taxon>
        <taxon>Aquifoliales</taxon>
        <taxon>Aquifoliaceae</taxon>
        <taxon>Ilex</taxon>
    </lineage>
</organism>
<dbReference type="SMART" id="SM00205">
    <property type="entry name" value="THN"/>
    <property type="match status" value="1"/>
</dbReference>
<accession>A0ABC8S7J9</accession>
<feature type="disulfide bond" evidence="3">
    <location>
        <begin position="178"/>
        <end position="187"/>
    </location>
</feature>
<dbReference type="PRINTS" id="PR00347">
    <property type="entry name" value="THAUMATIN"/>
</dbReference>
<dbReference type="EMBL" id="CAUOFW020002103">
    <property type="protein sequence ID" value="CAK9151179.1"/>
    <property type="molecule type" value="Genomic_DNA"/>
</dbReference>
<dbReference type="Proteomes" id="UP001642360">
    <property type="component" value="Unassembled WGS sequence"/>
</dbReference>
<dbReference type="AlphaFoldDB" id="A0ABC8S7J9"/>
<gene>
    <name evidence="5" type="ORF">ILEXP_LOCUS19335</name>
</gene>
<dbReference type="Pfam" id="PF00314">
    <property type="entry name" value="Thaumatin"/>
    <property type="match status" value="1"/>
</dbReference>
<evidence type="ECO:0000313" key="5">
    <source>
        <dbReference type="EMBL" id="CAK9151179.1"/>
    </source>
</evidence>
<reference evidence="5 6" key="1">
    <citation type="submission" date="2024-02" db="EMBL/GenBank/DDBJ databases">
        <authorList>
            <person name="Vignale AGUSTIN F."/>
            <person name="Sosa J E."/>
            <person name="Modenutti C."/>
        </authorList>
    </citation>
    <scope>NUCLEOTIDE SEQUENCE [LARGE SCALE GENOMIC DNA]</scope>
</reference>
<dbReference type="CDD" id="cd09218">
    <property type="entry name" value="TLP-PA"/>
    <property type="match status" value="1"/>
</dbReference>
<feature type="disulfide bond" evidence="3">
    <location>
        <begin position="36"/>
        <end position="238"/>
    </location>
</feature>
<keyword evidence="4" id="KW-0732">Signal</keyword>
<dbReference type="InterPro" id="IPR037176">
    <property type="entry name" value="Osmotin/thaumatin-like_sf"/>
</dbReference>
<sequence length="285" mass="30384">MASHLGIHSTVLFLLLLISSGIILSECTNFTIVNGCKETIWPGILPNDNFNGDGFALKPGQSAIFTAPPGWNGRIWGRTGCNFNKKGNGTCQTGSCGSNQKCTTPGQPPASIADFTLGQVDFYDVSLVDGFNVPLMVKPVGGKGNCSTVGCDSDLREKCPSELAVKSDGKTVACRSACNVFNTDELCCRGMYSDPAACMPSNYSRTFKEACPAAYSYAHDDPTSIVTCSATDYILTFCSSRNQTQCTYHDGKLACNGSNGLKAISQIWLILVLALPTIIHLPPTF</sequence>
<feature type="disulfide bond" evidence="3">
    <location>
        <begin position="146"/>
        <end position="228"/>
    </location>
</feature>
<dbReference type="PROSITE" id="PS51367">
    <property type="entry name" value="THAUMATIN_2"/>
    <property type="match status" value="1"/>
</dbReference>
<evidence type="ECO:0008006" key="7">
    <source>
        <dbReference type="Google" id="ProtNLM"/>
    </source>
</evidence>
<name>A0ABC8S7J9_9AQUA</name>
<comment type="similarity">
    <text evidence="1">Belongs to the thaumatin family.</text>
</comment>
<dbReference type="Gene3D" id="2.60.110.10">
    <property type="entry name" value="Thaumatin"/>
    <property type="match status" value="1"/>
</dbReference>
<dbReference type="PANTHER" id="PTHR31048">
    <property type="entry name" value="OS03G0233200 PROTEIN"/>
    <property type="match status" value="1"/>
</dbReference>
<feature type="chain" id="PRO_5044807491" description="Pathogenesis-related protein 5-like" evidence="4">
    <location>
        <begin position="26"/>
        <end position="285"/>
    </location>
</feature>
<comment type="caution">
    <text evidence="5">The sequence shown here is derived from an EMBL/GenBank/DDBJ whole genome shotgun (WGS) entry which is preliminary data.</text>
</comment>
<evidence type="ECO:0000256" key="3">
    <source>
        <dbReference type="PIRSR" id="PIRSR002703-1"/>
    </source>
</evidence>
<evidence type="ECO:0000313" key="6">
    <source>
        <dbReference type="Proteomes" id="UP001642360"/>
    </source>
</evidence>